<dbReference type="InterPro" id="IPR011119">
    <property type="entry name" value="Unchr_helicase_relaxase_TraI"/>
</dbReference>
<evidence type="ECO:0000313" key="2">
    <source>
        <dbReference type="EMBL" id="POY42072.1"/>
    </source>
</evidence>
<reference evidence="2 3" key="1">
    <citation type="submission" date="2018-02" db="EMBL/GenBank/DDBJ databases">
        <title>Classification genera of Pasteurellaceae by whole genome sequence comparison.</title>
        <authorList>
            <person name="Christensen H."/>
        </authorList>
    </citation>
    <scope>NUCLEOTIDE SEQUENCE [LARGE SCALE GENOMIC DNA]</scope>
    <source>
        <strain evidence="2 3">20186H4H1</strain>
    </source>
</reference>
<evidence type="ECO:0000259" key="1">
    <source>
        <dbReference type="Pfam" id="PF07514"/>
    </source>
</evidence>
<protein>
    <recommendedName>
        <fullName evidence="1">Uncharacterized domain-containing protein</fullName>
    </recommendedName>
</protein>
<proteinExistence type="predicted"/>
<comment type="caution">
    <text evidence="2">The sequence shown here is derived from an EMBL/GenBank/DDBJ whole genome shotgun (WGS) entry which is preliminary data.</text>
</comment>
<accession>A0ABX4ZRE1</accession>
<gene>
    <name evidence="2" type="ORF">C3Z13_07905</name>
</gene>
<feature type="domain" description="Uncharacterised" evidence="1">
    <location>
        <begin position="8"/>
        <end position="117"/>
    </location>
</feature>
<dbReference type="EMBL" id="PQVI01000097">
    <property type="protein sequence ID" value="POY42072.1"/>
    <property type="molecule type" value="Genomic_DNA"/>
</dbReference>
<dbReference type="Proteomes" id="UP000237229">
    <property type="component" value="Unassembled WGS sequence"/>
</dbReference>
<keyword evidence="3" id="KW-1185">Reference proteome</keyword>
<organism evidence="2 3">
    <name type="scientific">Avibacterium endocarditidis</name>
    <dbReference type="NCBI Taxonomy" id="380674"/>
    <lineage>
        <taxon>Bacteria</taxon>
        <taxon>Pseudomonadati</taxon>
        <taxon>Pseudomonadota</taxon>
        <taxon>Gammaproteobacteria</taxon>
        <taxon>Pasteurellales</taxon>
        <taxon>Pasteurellaceae</taxon>
        <taxon>Avibacterium</taxon>
    </lineage>
</organism>
<name>A0ABX4ZRE1_9PAST</name>
<evidence type="ECO:0000313" key="3">
    <source>
        <dbReference type="Proteomes" id="UP000237229"/>
    </source>
</evidence>
<dbReference type="Gene3D" id="1.10.3210.40">
    <property type="match status" value="1"/>
</dbReference>
<dbReference type="Pfam" id="PF07514">
    <property type="entry name" value="TraI_2"/>
    <property type="match status" value="1"/>
</dbReference>
<sequence>MPNPVLGGFIANQLISKETFDWLANYPDVFSALMYAMAGHYDKASVLAEIVQKADQNSVALALGGDITKLVQKPLISFAKQLVLALRYLVSQIQISAKGPGDGWLTEEGLWLMSKSGEYLLC</sequence>